<protein>
    <submittedName>
        <fullName evidence="1">Uncharacterized protein</fullName>
    </submittedName>
</protein>
<reference evidence="1" key="1">
    <citation type="submission" date="2013-04" db="EMBL/GenBank/DDBJ databases">
        <title>The Genome Sequence of Fonticula alba ATCC 38817.</title>
        <authorList>
            <consortium name="The Broad Institute Genomics Platform"/>
            <person name="Russ C."/>
            <person name="Cuomo C."/>
            <person name="Burger G."/>
            <person name="Gray M.W."/>
            <person name="Holland P.W.H."/>
            <person name="King N."/>
            <person name="Lang F.B.F."/>
            <person name="Roger A.J."/>
            <person name="Ruiz-Trillo I."/>
            <person name="Brown M."/>
            <person name="Walker B."/>
            <person name="Young S."/>
            <person name="Zeng Q."/>
            <person name="Gargeya S."/>
            <person name="Fitzgerald M."/>
            <person name="Haas B."/>
            <person name="Abouelleil A."/>
            <person name="Allen A.W."/>
            <person name="Alvarado L."/>
            <person name="Arachchi H.M."/>
            <person name="Berlin A.M."/>
            <person name="Chapman S.B."/>
            <person name="Gainer-Dewar J."/>
            <person name="Goldberg J."/>
            <person name="Griggs A."/>
            <person name="Gujja S."/>
            <person name="Hansen M."/>
            <person name="Howarth C."/>
            <person name="Imamovic A."/>
            <person name="Ireland A."/>
            <person name="Larimer J."/>
            <person name="McCowan C."/>
            <person name="Murphy C."/>
            <person name="Pearson M."/>
            <person name="Poon T.W."/>
            <person name="Priest M."/>
            <person name="Roberts A."/>
            <person name="Saif S."/>
            <person name="Shea T."/>
            <person name="Sisk P."/>
            <person name="Sykes S."/>
            <person name="Wortman J."/>
            <person name="Nusbaum C."/>
            <person name="Birren B."/>
        </authorList>
    </citation>
    <scope>NUCLEOTIDE SEQUENCE [LARGE SCALE GENOMIC DNA]</scope>
    <source>
        <strain evidence="1">ATCC 38817</strain>
    </source>
</reference>
<sequence length="159" mass="17370">MDQEPYLPKGDFYVTSACRHLLGAFVGHFHDHGIAQQSLPAEAAMLSRSSLSRPVDCLSVIGVQPASSTLLSTDLSETEALAHTDCWLEHLPAYQCDTRDTSSCTVIWRHFVRCASPIMTANGRTPLLRMVQLANPPADWVPPADEIVIDHMDPSKASG</sequence>
<dbReference type="RefSeq" id="XP_009498263.1">
    <property type="nucleotide sequence ID" value="XM_009499988.1"/>
</dbReference>
<organism evidence="1">
    <name type="scientific">Fonticula alba</name>
    <name type="common">Slime mold</name>
    <dbReference type="NCBI Taxonomy" id="691883"/>
    <lineage>
        <taxon>Eukaryota</taxon>
        <taxon>Rotosphaerida</taxon>
        <taxon>Fonticulaceae</taxon>
        <taxon>Fonticula</taxon>
    </lineage>
</organism>
<name>A0A058YZN1_FONAL</name>
<dbReference type="EMBL" id="KK197998">
    <property type="protein sequence ID" value="KCV67331.1"/>
    <property type="molecule type" value="Genomic_DNA"/>
</dbReference>
<evidence type="ECO:0000313" key="1">
    <source>
        <dbReference type="EMBL" id="KCV67331.1"/>
    </source>
</evidence>
<keyword evidence="2" id="KW-1185">Reference proteome</keyword>
<dbReference type="GeneID" id="20530965"/>
<evidence type="ECO:0000313" key="2">
    <source>
        <dbReference type="Proteomes" id="UP000030693"/>
    </source>
</evidence>
<gene>
    <name evidence="1" type="ORF">H696_06240</name>
</gene>
<dbReference type="AlphaFoldDB" id="A0A058YZN1"/>
<dbReference type="Proteomes" id="UP000030693">
    <property type="component" value="Unassembled WGS sequence"/>
</dbReference>
<proteinExistence type="predicted"/>
<accession>A0A058YZN1</accession>